<dbReference type="VEuPathDB" id="TriTrypDB:BSAL_47905"/>
<dbReference type="Proteomes" id="UP000051952">
    <property type="component" value="Unassembled WGS sequence"/>
</dbReference>
<evidence type="ECO:0000313" key="3">
    <source>
        <dbReference type="Proteomes" id="UP000051952"/>
    </source>
</evidence>
<name>A0A0S4JU94_BODSA</name>
<sequence length="254" mass="28320">CILLPKAKGVQCSCRNARVFCRTVVSNIALASVKELSKRGPTSELNVSPSKSTSSDHIEDVSVSAEFYKTKYLEAVEQATAEREASRARQIAWEHEQATWAAKETDYQTKLQFAEAHNRMQRENGERTIKSCSDLEGENKTLRRELLGSSEQVEKYKEIAARCGRELKTNINLNKDLQGQLDLYRGNTSIPLLASQPELLVLKKHNDELEESNTKLLNRLAKATKDFAEEKKQLVAEIAALRAAAAARGAGTQE</sequence>
<feature type="coiled-coil region" evidence="1">
    <location>
        <begin position="199"/>
        <end position="233"/>
    </location>
</feature>
<keyword evidence="1" id="KW-0175">Coiled coil</keyword>
<evidence type="ECO:0000313" key="2">
    <source>
        <dbReference type="EMBL" id="CUG94382.1"/>
    </source>
</evidence>
<gene>
    <name evidence="2" type="ORF">BSAL_47905</name>
</gene>
<feature type="non-terminal residue" evidence="2">
    <location>
        <position position="1"/>
    </location>
</feature>
<accession>A0A0S4JU94</accession>
<proteinExistence type="predicted"/>
<organism evidence="2 3">
    <name type="scientific">Bodo saltans</name>
    <name type="common">Flagellated protozoan</name>
    <dbReference type="NCBI Taxonomy" id="75058"/>
    <lineage>
        <taxon>Eukaryota</taxon>
        <taxon>Discoba</taxon>
        <taxon>Euglenozoa</taxon>
        <taxon>Kinetoplastea</taxon>
        <taxon>Metakinetoplastina</taxon>
        <taxon>Eubodonida</taxon>
        <taxon>Bodonidae</taxon>
        <taxon>Bodo</taxon>
    </lineage>
</organism>
<keyword evidence="3" id="KW-1185">Reference proteome</keyword>
<reference evidence="3" key="1">
    <citation type="submission" date="2015-09" db="EMBL/GenBank/DDBJ databases">
        <authorList>
            <consortium name="Pathogen Informatics"/>
        </authorList>
    </citation>
    <scope>NUCLEOTIDE SEQUENCE [LARGE SCALE GENOMIC DNA]</scope>
    <source>
        <strain evidence="3">Lake Konstanz</strain>
    </source>
</reference>
<protein>
    <submittedName>
        <fullName evidence="2">Uncharacterized protein</fullName>
    </submittedName>
</protein>
<evidence type="ECO:0000256" key="1">
    <source>
        <dbReference type="SAM" id="Coils"/>
    </source>
</evidence>
<dbReference type="AlphaFoldDB" id="A0A0S4JU94"/>
<dbReference type="EMBL" id="CYKH01002241">
    <property type="protein sequence ID" value="CUG94382.1"/>
    <property type="molecule type" value="Genomic_DNA"/>
</dbReference>